<dbReference type="Proteomes" id="UP000299102">
    <property type="component" value="Unassembled WGS sequence"/>
</dbReference>
<comment type="caution">
    <text evidence="1">The sequence shown here is derived from an EMBL/GenBank/DDBJ whole genome shotgun (WGS) entry which is preliminary data.</text>
</comment>
<sequence>MYYFRGIEAQKGLGWLSNQTFGESLPGIPYDRTSSPNQVLQRYHGVGILSEKSLPTVVEMPIRLQHTGCDFVAPDANRNTCKYVLYALHVSFRCFCLLTDYSDCLRSETS</sequence>
<evidence type="ECO:0000313" key="2">
    <source>
        <dbReference type="Proteomes" id="UP000299102"/>
    </source>
</evidence>
<organism evidence="1 2">
    <name type="scientific">Eumeta variegata</name>
    <name type="common">Bagworm moth</name>
    <name type="synonym">Eumeta japonica</name>
    <dbReference type="NCBI Taxonomy" id="151549"/>
    <lineage>
        <taxon>Eukaryota</taxon>
        <taxon>Metazoa</taxon>
        <taxon>Ecdysozoa</taxon>
        <taxon>Arthropoda</taxon>
        <taxon>Hexapoda</taxon>
        <taxon>Insecta</taxon>
        <taxon>Pterygota</taxon>
        <taxon>Neoptera</taxon>
        <taxon>Endopterygota</taxon>
        <taxon>Lepidoptera</taxon>
        <taxon>Glossata</taxon>
        <taxon>Ditrysia</taxon>
        <taxon>Tineoidea</taxon>
        <taxon>Psychidae</taxon>
        <taxon>Oiketicinae</taxon>
        <taxon>Eumeta</taxon>
    </lineage>
</organism>
<gene>
    <name evidence="1" type="ORF">EVAR_69215_1</name>
</gene>
<keyword evidence="2" id="KW-1185">Reference proteome</keyword>
<dbReference type="AlphaFoldDB" id="A0A4C2AH94"/>
<protein>
    <submittedName>
        <fullName evidence="1">Uncharacterized protein</fullName>
    </submittedName>
</protein>
<dbReference type="EMBL" id="BGZK01003142">
    <property type="protein sequence ID" value="GBP98424.1"/>
    <property type="molecule type" value="Genomic_DNA"/>
</dbReference>
<name>A0A4C2AH94_EUMVA</name>
<reference evidence="1 2" key="1">
    <citation type="journal article" date="2019" name="Commun. Biol.">
        <title>The bagworm genome reveals a unique fibroin gene that provides high tensile strength.</title>
        <authorList>
            <person name="Kono N."/>
            <person name="Nakamura H."/>
            <person name="Ohtoshi R."/>
            <person name="Tomita M."/>
            <person name="Numata K."/>
            <person name="Arakawa K."/>
        </authorList>
    </citation>
    <scope>NUCLEOTIDE SEQUENCE [LARGE SCALE GENOMIC DNA]</scope>
</reference>
<proteinExistence type="predicted"/>
<accession>A0A4C2AH94</accession>
<evidence type="ECO:0000313" key="1">
    <source>
        <dbReference type="EMBL" id="GBP98424.1"/>
    </source>
</evidence>